<keyword evidence="1" id="KW-0812">Transmembrane</keyword>
<comment type="caution">
    <text evidence="2">The sequence shown here is derived from an EMBL/GenBank/DDBJ whole genome shotgun (WGS) entry which is preliminary data.</text>
</comment>
<name>U2PDA3_9FIRM</name>
<dbReference type="InterPro" id="IPR012651">
    <property type="entry name" value="Thia_Transptr_ThiT"/>
</dbReference>
<keyword evidence="1" id="KW-0472">Membrane</keyword>
<feature type="transmembrane region" description="Helical" evidence="1">
    <location>
        <begin position="150"/>
        <end position="172"/>
    </location>
</feature>
<dbReference type="Gene3D" id="1.10.1760.20">
    <property type="match status" value="1"/>
</dbReference>
<dbReference type="Proteomes" id="UP000016658">
    <property type="component" value="Unassembled WGS sequence"/>
</dbReference>
<keyword evidence="1" id="KW-1133">Transmembrane helix</keyword>
<feature type="transmembrane region" description="Helical" evidence="1">
    <location>
        <begin position="127"/>
        <end position="144"/>
    </location>
</feature>
<proteinExistence type="predicted"/>
<feature type="transmembrane region" description="Helical" evidence="1">
    <location>
        <begin position="101"/>
        <end position="120"/>
    </location>
</feature>
<sequence length="181" mass="20155">MILTPQTWRCFFMKNLSVKDLVLMAFYVALFMVLDTFVNTLGIFQMPNGGSLGVSTLALLMASYHLGWKKGLFVSVVSVFAQFVTGPMYTPDLLGFLLDYLLAFSVYGIACLFPNFGYFYTGVLVTNFIRFVCSTISGTVVWGVDLWGSIVYQATYMVPTLILGLIIVPLLYKAVEPSIKK</sequence>
<dbReference type="HOGENOM" id="CLU_090959_1_0_9"/>
<protein>
    <submittedName>
        <fullName evidence="2">Putative proton-coupled thiamine transporter YuaJ</fullName>
    </submittedName>
</protein>
<dbReference type="AlphaFoldDB" id="U2PDA3"/>
<dbReference type="Pfam" id="PF09515">
    <property type="entry name" value="Thia_YuaJ"/>
    <property type="match status" value="1"/>
</dbReference>
<evidence type="ECO:0000313" key="3">
    <source>
        <dbReference type="Proteomes" id="UP000016658"/>
    </source>
</evidence>
<dbReference type="GO" id="GO:0015234">
    <property type="term" value="F:thiamine transmembrane transporter activity"/>
    <property type="evidence" value="ECO:0007669"/>
    <property type="project" value="InterPro"/>
</dbReference>
<dbReference type="GO" id="GO:0005886">
    <property type="term" value="C:plasma membrane"/>
    <property type="evidence" value="ECO:0007669"/>
    <property type="project" value="InterPro"/>
</dbReference>
<accession>U2PDA3</accession>
<evidence type="ECO:0000313" key="2">
    <source>
        <dbReference type="EMBL" id="ERK42111.1"/>
    </source>
</evidence>
<dbReference type="EMBL" id="AWVI01000094">
    <property type="protein sequence ID" value="ERK42111.1"/>
    <property type="molecule type" value="Genomic_DNA"/>
</dbReference>
<feature type="transmembrane region" description="Helical" evidence="1">
    <location>
        <begin position="21"/>
        <end position="44"/>
    </location>
</feature>
<gene>
    <name evidence="2" type="ORF">HMPREF0367_01758</name>
</gene>
<evidence type="ECO:0000256" key="1">
    <source>
        <dbReference type="SAM" id="Phobius"/>
    </source>
</evidence>
<feature type="transmembrane region" description="Helical" evidence="1">
    <location>
        <begin position="50"/>
        <end position="67"/>
    </location>
</feature>
<feature type="transmembrane region" description="Helical" evidence="1">
    <location>
        <begin position="72"/>
        <end position="89"/>
    </location>
</feature>
<organism evidence="2 3">
    <name type="scientific">Faecalitalea cylindroides ATCC 27803</name>
    <dbReference type="NCBI Taxonomy" id="649755"/>
    <lineage>
        <taxon>Bacteria</taxon>
        <taxon>Bacillati</taxon>
        <taxon>Bacillota</taxon>
        <taxon>Erysipelotrichia</taxon>
        <taxon>Erysipelotrichales</taxon>
        <taxon>Erysipelotrichaceae</taxon>
        <taxon>Faecalitalea</taxon>
    </lineage>
</organism>
<reference evidence="2 3" key="1">
    <citation type="submission" date="2013-06" db="EMBL/GenBank/DDBJ databases">
        <authorList>
            <person name="Weinstock G."/>
            <person name="Sodergren E."/>
            <person name="Lobos E.A."/>
            <person name="Fulton L."/>
            <person name="Fulton R."/>
            <person name="Courtney L."/>
            <person name="Fronick C."/>
            <person name="O'Laughlin M."/>
            <person name="Godfrey J."/>
            <person name="Wilson R.M."/>
            <person name="Miner T."/>
            <person name="Farmer C."/>
            <person name="Delehaunty K."/>
            <person name="Cordes M."/>
            <person name="Minx P."/>
            <person name="Tomlinson C."/>
            <person name="Chen J."/>
            <person name="Wollam A."/>
            <person name="Pepin K.H."/>
            <person name="Bhonagiri V."/>
            <person name="Zhang X."/>
            <person name="Warren W."/>
            <person name="Mitreva M."/>
            <person name="Mardis E.R."/>
            <person name="Wilson R.K."/>
        </authorList>
    </citation>
    <scope>NUCLEOTIDE SEQUENCE [LARGE SCALE GENOMIC DNA]</scope>
    <source>
        <strain evidence="2 3">ATCC 27803</strain>
    </source>
</reference>